<keyword evidence="2" id="KW-0238">DNA-binding</keyword>
<keyword evidence="6" id="KW-1185">Reference proteome</keyword>
<evidence type="ECO:0000256" key="1">
    <source>
        <dbReference type="ARBA" id="ARBA00023015"/>
    </source>
</evidence>
<dbReference type="KEGG" id="smaz:LH19_25310"/>
<dbReference type="CDD" id="cd00038">
    <property type="entry name" value="CAP_ED"/>
    <property type="match status" value="1"/>
</dbReference>
<dbReference type="InterPro" id="IPR014710">
    <property type="entry name" value="RmlC-like_jellyroll"/>
</dbReference>
<dbReference type="Proteomes" id="UP000076088">
    <property type="component" value="Chromosome"/>
</dbReference>
<dbReference type="PROSITE" id="PS51063">
    <property type="entry name" value="HTH_CRP_2"/>
    <property type="match status" value="1"/>
</dbReference>
<dbReference type="InterPro" id="IPR036388">
    <property type="entry name" value="WH-like_DNA-bd_sf"/>
</dbReference>
<dbReference type="InterPro" id="IPR012318">
    <property type="entry name" value="HTH_CRP"/>
</dbReference>
<keyword evidence="1" id="KW-0805">Transcription regulation</keyword>
<dbReference type="InterPro" id="IPR018490">
    <property type="entry name" value="cNMP-bd_dom_sf"/>
</dbReference>
<organism evidence="5 6">
    <name type="scientific">Sphingopyxis macrogoltabida</name>
    <name type="common">Sphingomonas macrogoltabidus</name>
    <dbReference type="NCBI Taxonomy" id="33050"/>
    <lineage>
        <taxon>Bacteria</taxon>
        <taxon>Pseudomonadati</taxon>
        <taxon>Pseudomonadota</taxon>
        <taxon>Alphaproteobacteria</taxon>
        <taxon>Sphingomonadales</taxon>
        <taxon>Sphingomonadaceae</taxon>
        <taxon>Sphingopyxis</taxon>
    </lineage>
</organism>
<keyword evidence="3" id="KW-0804">Transcription</keyword>
<dbReference type="Pfam" id="PF13545">
    <property type="entry name" value="HTH_Crp_2"/>
    <property type="match status" value="1"/>
</dbReference>
<dbReference type="SUPFAM" id="SSF51206">
    <property type="entry name" value="cAMP-binding domain-like"/>
    <property type="match status" value="1"/>
</dbReference>
<dbReference type="Gene3D" id="1.10.10.10">
    <property type="entry name" value="Winged helix-like DNA-binding domain superfamily/Winged helix DNA-binding domain"/>
    <property type="match status" value="1"/>
</dbReference>
<sequence>MTGAYSVTFGRILNRLLSPAERMVWEASLARNARDYAKGIDIAREGERPAALRIVLSGWVQKYKQLPDGRRQILALVLPGQACDLDLFTVARTDHSLAAVRRLTVAEIGRQEAAALLRQCPNLAQLLCWGEIVTAAIQREWTINIGQRNAIERVAQLMCEIFARQQGIPAAGGGECDFLLTQWQLAEATGLTQVHVNRTVQELRRRCSVELRNLRLFIPDFAELADIAAFNANYLHLDETELAVDRAAGLFGGIGRD</sequence>
<dbReference type="InterPro" id="IPR036390">
    <property type="entry name" value="WH_DNA-bd_sf"/>
</dbReference>
<reference evidence="6" key="1">
    <citation type="submission" date="2015-11" db="EMBL/GenBank/DDBJ databases">
        <title>Complete genome sequence of a polyethylene-glycol degrader Sphingopyxis macrogoltabida 203N (NBRC 111659).</title>
        <authorList>
            <person name="Yoshiyuki O."/>
            <person name="Shouta N."/>
            <person name="Nagata Y."/>
            <person name="Numata M."/>
            <person name="Tsuchikane K."/>
            <person name="Hosoyama A."/>
            <person name="Yamazoe A."/>
            <person name="Tsuda M."/>
            <person name="Fujita N."/>
            <person name="Kawai F."/>
        </authorList>
    </citation>
    <scope>NUCLEOTIDE SEQUENCE [LARGE SCALE GENOMIC DNA]</scope>
    <source>
        <strain evidence="6">203N</strain>
    </source>
</reference>
<dbReference type="EMBL" id="CP013344">
    <property type="protein sequence ID" value="AMU92447.1"/>
    <property type="molecule type" value="Genomic_DNA"/>
</dbReference>
<proteinExistence type="predicted"/>
<dbReference type="Gene3D" id="2.60.120.10">
    <property type="entry name" value="Jelly Rolls"/>
    <property type="match status" value="1"/>
</dbReference>
<gene>
    <name evidence="5" type="ORF">ATM17_25870</name>
</gene>
<dbReference type="GO" id="GO:0006355">
    <property type="term" value="P:regulation of DNA-templated transcription"/>
    <property type="evidence" value="ECO:0007669"/>
    <property type="project" value="InterPro"/>
</dbReference>
<evidence type="ECO:0000313" key="6">
    <source>
        <dbReference type="Proteomes" id="UP000076088"/>
    </source>
</evidence>
<evidence type="ECO:0000256" key="2">
    <source>
        <dbReference type="ARBA" id="ARBA00023125"/>
    </source>
</evidence>
<name>A0AAC9AZ46_SPHMC</name>
<dbReference type="InterPro" id="IPR000595">
    <property type="entry name" value="cNMP-bd_dom"/>
</dbReference>
<protein>
    <recommendedName>
        <fullName evidence="4">HTH crp-type domain-containing protein</fullName>
    </recommendedName>
</protein>
<dbReference type="SUPFAM" id="SSF46785">
    <property type="entry name" value="Winged helix' DNA-binding domain"/>
    <property type="match status" value="1"/>
</dbReference>
<dbReference type="GO" id="GO:0003677">
    <property type="term" value="F:DNA binding"/>
    <property type="evidence" value="ECO:0007669"/>
    <property type="project" value="UniProtKB-KW"/>
</dbReference>
<feature type="domain" description="HTH crp-type" evidence="4">
    <location>
        <begin position="148"/>
        <end position="222"/>
    </location>
</feature>
<evidence type="ECO:0000256" key="3">
    <source>
        <dbReference type="ARBA" id="ARBA00023163"/>
    </source>
</evidence>
<dbReference type="SMART" id="SM00100">
    <property type="entry name" value="cNMP"/>
    <property type="match status" value="1"/>
</dbReference>
<accession>A0AAC9AZ46</accession>
<reference evidence="5 6" key="2">
    <citation type="journal article" date="2016" name="Genome Announc.">
        <title>Complete Genome Sequence of Sphingopyxis macrogoltabida Strain 203N (NBRC 111659), a Polyethylene Glycol Degrader.</title>
        <authorList>
            <person name="Ohtsubo Y."/>
            <person name="Nonoyama S."/>
            <person name="Nagata Y."/>
            <person name="Numata M."/>
            <person name="Tsuchikane K."/>
            <person name="Hosoyama A."/>
            <person name="Yamazoe A."/>
            <person name="Tsuda M."/>
            <person name="Fujita N."/>
            <person name="Kawai F."/>
        </authorList>
    </citation>
    <scope>NUCLEOTIDE SEQUENCE [LARGE SCALE GENOMIC DNA]</scope>
    <source>
        <strain evidence="5 6">203N</strain>
    </source>
</reference>
<dbReference type="Pfam" id="PF00027">
    <property type="entry name" value="cNMP_binding"/>
    <property type="match status" value="1"/>
</dbReference>
<evidence type="ECO:0000259" key="4">
    <source>
        <dbReference type="PROSITE" id="PS51063"/>
    </source>
</evidence>
<evidence type="ECO:0000313" key="5">
    <source>
        <dbReference type="EMBL" id="AMU92447.1"/>
    </source>
</evidence>
<dbReference type="AlphaFoldDB" id="A0AAC9AZ46"/>